<sequence length="84" mass="9874">MKNLFLFLILLNSLYSQDKIIIDETIQLDKNKEYYEKKENLLNEVPKIEEIKKRKEKLEVDGKVGVNKETKTIDSVNINIGSKF</sequence>
<dbReference type="EMBL" id="VANU01000002">
    <property type="protein sequence ID" value="TLP39465.1"/>
    <property type="molecule type" value="Genomic_DNA"/>
</dbReference>
<dbReference type="Proteomes" id="UP000308901">
    <property type="component" value="Unassembled WGS sequence"/>
</dbReference>
<gene>
    <name evidence="1" type="ORF">FDK22_06235</name>
</gene>
<proteinExistence type="predicted"/>
<comment type="caution">
    <text evidence="1">The sequence shown here is derived from an EMBL/GenBank/DDBJ whole genome shotgun (WGS) entry which is preliminary data.</text>
</comment>
<name>A0A5R8Y2B6_9BACT</name>
<accession>A0A5R8Y2B6</accession>
<organism evidence="1 2">
    <name type="scientific">Arcobacter arenosus</name>
    <dbReference type="NCBI Taxonomy" id="2576037"/>
    <lineage>
        <taxon>Bacteria</taxon>
        <taxon>Pseudomonadati</taxon>
        <taxon>Campylobacterota</taxon>
        <taxon>Epsilonproteobacteria</taxon>
        <taxon>Campylobacterales</taxon>
        <taxon>Arcobacteraceae</taxon>
        <taxon>Arcobacter</taxon>
    </lineage>
</organism>
<reference evidence="1 2" key="1">
    <citation type="submission" date="2019-05" db="EMBL/GenBank/DDBJ databases">
        <title>Arcobacter sp. nov., isolated from sea sediment.</title>
        <authorList>
            <person name="Kim W."/>
        </authorList>
    </citation>
    <scope>NUCLEOTIDE SEQUENCE [LARGE SCALE GENOMIC DNA]</scope>
    <source>
        <strain evidence="1 2">CAU 1517</strain>
    </source>
</reference>
<keyword evidence="2" id="KW-1185">Reference proteome</keyword>
<dbReference type="AlphaFoldDB" id="A0A5R8Y2B6"/>
<evidence type="ECO:0000313" key="1">
    <source>
        <dbReference type="EMBL" id="TLP39465.1"/>
    </source>
</evidence>
<evidence type="ECO:0000313" key="2">
    <source>
        <dbReference type="Proteomes" id="UP000308901"/>
    </source>
</evidence>
<dbReference type="RefSeq" id="WP_138152048.1">
    <property type="nucleotide sequence ID" value="NZ_VANU01000002.1"/>
</dbReference>
<protein>
    <submittedName>
        <fullName evidence="1">Uncharacterized protein</fullName>
    </submittedName>
</protein>